<proteinExistence type="predicted"/>
<name>A0A022QV94_ERYGU</name>
<accession>A0A022QV94</accession>
<keyword evidence="2" id="KW-1185">Reference proteome</keyword>
<feature type="non-terminal residue" evidence="1">
    <location>
        <position position="1"/>
    </location>
</feature>
<gene>
    <name evidence="1" type="ORF">MIMGU_mgv1a0079962mg</name>
</gene>
<dbReference type="Proteomes" id="UP000030748">
    <property type="component" value="Unassembled WGS sequence"/>
</dbReference>
<evidence type="ECO:0000313" key="1">
    <source>
        <dbReference type="EMBL" id="EYU31243.1"/>
    </source>
</evidence>
<evidence type="ECO:0000313" key="2">
    <source>
        <dbReference type="Proteomes" id="UP000030748"/>
    </source>
</evidence>
<organism evidence="1 2">
    <name type="scientific">Erythranthe guttata</name>
    <name type="common">Yellow monkey flower</name>
    <name type="synonym">Mimulus guttatus</name>
    <dbReference type="NCBI Taxonomy" id="4155"/>
    <lineage>
        <taxon>Eukaryota</taxon>
        <taxon>Viridiplantae</taxon>
        <taxon>Streptophyta</taxon>
        <taxon>Embryophyta</taxon>
        <taxon>Tracheophyta</taxon>
        <taxon>Spermatophyta</taxon>
        <taxon>Magnoliopsida</taxon>
        <taxon>eudicotyledons</taxon>
        <taxon>Gunneridae</taxon>
        <taxon>Pentapetalae</taxon>
        <taxon>asterids</taxon>
        <taxon>lamiids</taxon>
        <taxon>Lamiales</taxon>
        <taxon>Phrymaceae</taxon>
        <taxon>Erythranthe</taxon>
    </lineage>
</organism>
<dbReference type="AlphaFoldDB" id="A0A022QV94"/>
<dbReference type="EMBL" id="KI631011">
    <property type="protein sequence ID" value="EYU31243.1"/>
    <property type="molecule type" value="Genomic_DNA"/>
</dbReference>
<protein>
    <submittedName>
        <fullName evidence="1">Uncharacterized protein</fullName>
    </submittedName>
</protein>
<reference evidence="1 2" key="1">
    <citation type="journal article" date="2013" name="Proc. Natl. Acad. Sci. U.S.A.">
        <title>Fine-scale variation in meiotic recombination in Mimulus inferred from population shotgun sequencing.</title>
        <authorList>
            <person name="Hellsten U."/>
            <person name="Wright K.M."/>
            <person name="Jenkins J."/>
            <person name="Shu S."/>
            <person name="Yuan Y."/>
            <person name="Wessler S.R."/>
            <person name="Schmutz J."/>
            <person name="Willis J.H."/>
            <person name="Rokhsar D.S."/>
        </authorList>
    </citation>
    <scope>NUCLEOTIDE SEQUENCE [LARGE SCALE GENOMIC DNA]</scope>
    <source>
        <strain evidence="2">cv. DUN x IM62</strain>
    </source>
</reference>
<sequence length="24" mass="2776">NRYYAAFWTMRKKTLAAASPQTVT</sequence>